<keyword evidence="3 7" id="KW-0802">TPR repeat</keyword>
<dbReference type="GO" id="GO:0005634">
    <property type="term" value="C:nucleus"/>
    <property type="evidence" value="ECO:0007669"/>
    <property type="project" value="UniProtKB-SubCell"/>
</dbReference>
<reference evidence="9" key="1">
    <citation type="submission" date="2018-02" db="EMBL/GenBank/DDBJ databases">
        <authorList>
            <person name="Cohen D.B."/>
            <person name="Kent A.D."/>
        </authorList>
    </citation>
    <scope>NUCLEOTIDE SEQUENCE</scope>
</reference>
<accession>A0A2N9JAW3</accession>
<feature type="compositionally biased region" description="Polar residues" evidence="8">
    <location>
        <begin position="352"/>
        <end position="364"/>
    </location>
</feature>
<organism evidence="9">
    <name type="scientific">Fagus sylvatica</name>
    <name type="common">Beechnut</name>
    <dbReference type="NCBI Taxonomy" id="28930"/>
    <lineage>
        <taxon>Eukaryota</taxon>
        <taxon>Viridiplantae</taxon>
        <taxon>Streptophyta</taxon>
        <taxon>Embryophyta</taxon>
        <taxon>Tracheophyta</taxon>
        <taxon>Spermatophyta</taxon>
        <taxon>Magnoliopsida</taxon>
        <taxon>eudicotyledons</taxon>
        <taxon>Gunneridae</taxon>
        <taxon>Pentapetalae</taxon>
        <taxon>rosids</taxon>
        <taxon>fabids</taxon>
        <taxon>Fagales</taxon>
        <taxon>Fagaceae</taxon>
        <taxon>Fagus</taxon>
    </lineage>
</organism>
<keyword evidence="4" id="KW-0175">Coiled coil</keyword>
<dbReference type="InterPro" id="IPR044961">
    <property type="entry name" value="MS5/SDI1"/>
</dbReference>
<evidence type="ECO:0000256" key="5">
    <source>
        <dbReference type="ARBA" id="ARBA00023242"/>
    </source>
</evidence>
<evidence type="ECO:0000313" key="9">
    <source>
        <dbReference type="EMBL" id="SPD33785.1"/>
    </source>
</evidence>
<dbReference type="EMBL" id="OIVN01006472">
    <property type="protein sequence ID" value="SPD33785.1"/>
    <property type="molecule type" value="Genomic_DNA"/>
</dbReference>
<sequence length="755" mass="85038">MWNNQKLFQGRGFSTPPPPARNPRPMMPMSERKRISPANESDPFHIVHKVPAGDSPYVRAKHVQLIDKDPSKAISLFWAAINSGDRVDSALKDMAIVMKQLDRSDEAIEAIKSFRHLCPYDAQESLDNVLVELYKRSGRVEEEIEMLQLKLKRIEEGIAFGGRRTKTARSQGKKVQISVEQEISRILGNLAWAYLQQNNFSTAEEHYKKALSLEPDKNKQCNLALCLMHMNRLAEAKSLLQAVKASSGNRPMDESYAKSFERALQMLTELESHSVLNPIKQKEGDQNEVNSFGGGGQHSGSAFCRRWADGHDEETTLINENHRGFYQQNHIENKENSFGCGSGTLQCISFGPRSSLQSSPQTMSVDKWKKGPHFESSSERMSSFPTRMKGDCVGSTGTEATAACKSVYSSPTPTRRNLNVPLTQPRRCSWGFSNGHQRREIWGENAVRSSNRKLTFEQSITTQNVQAPGIQDINGDLLASPSPVNGDWRRSCRDLARLKDVTDSQHIVNQSWKRDSFGDGETKKFGMGDSNLSLKVAVEPPMVVDHVRTFIEGEQDQSSGTTVSGHEKPMTTCEGEWFRKNSTGVSDGFHQHIEENSKTAHDNCKKSWADMVEEEEEELLGGRTLMEYYDGWNSEDELNDENLNSNIIYQSPYPQSQSKSLSCKFESFDLKDGYCTSGVALSSRNQTARRSLCFEQQQKPDYICSSPLPKKALNFEGCKSVQANGRDSISRKNEKLIRRNRLQVFREITPHPESP</sequence>
<feature type="compositionally biased region" description="Basic and acidic residues" evidence="8">
    <location>
        <begin position="366"/>
        <end position="378"/>
    </location>
</feature>
<dbReference type="PANTHER" id="PTHR36326:SF4">
    <property type="entry name" value="PROTEIN POLLENLESS 3-LIKE 1"/>
    <property type="match status" value="1"/>
</dbReference>
<comment type="subcellular location">
    <subcellularLocation>
        <location evidence="1">Nucleus</location>
    </subcellularLocation>
</comment>
<evidence type="ECO:0000256" key="1">
    <source>
        <dbReference type="ARBA" id="ARBA00004123"/>
    </source>
</evidence>
<feature type="repeat" description="TPR" evidence="7">
    <location>
        <begin position="184"/>
        <end position="217"/>
    </location>
</feature>
<evidence type="ECO:0000256" key="8">
    <source>
        <dbReference type="SAM" id="MobiDB-lite"/>
    </source>
</evidence>
<dbReference type="SMART" id="SM00028">
    <property type="entry name" value="TPR"/>
    <property type="match status" value="1"/>
</dbReference>
<evidence type="ECO:0000256" key="7">
    <source>
        <dbReference type="PROSITE-ProRule" id="PRU00339"/>
    </source>
</evidence>
<protein>
    <submittedName>
        <fullName evidence="9">Uncharacterized protein</fullName>
    </submittedName>
</protein>
<evidence type="ECO:0000256" key="4">
    <source>
        <dbReference type="ARBA" id="ARBA00023054"/>
    </source>
</evidence>
<evidence type="ECO:0000256" key="6">
    <source>
        <dbReference type="ARBA" id="ARBA00025750"/>
    </source>
</evidence>
<dbReference type="PROSITE" id="PS50005">
    <property type="entry name" value="TPR"/>
    <property type="match status" value="1"/>
</dbReference>
<dbReference type="InterPro" id="IPR011990">
    <property type="entry name" value="TPR-like_helical_dom_sf"/>
</dbReference>
<gene>
    <name evidence="9" type="ORF">FSB_LOCUS61667</name>
</gene>
<dbReference type="Pfam" id="PF00515">
    <property type="entry name" value="TPR_1"/>
    <property type="match status" value="1"/>
</dbReference>
<comment type="similarity">
    <text evidence="6">Belongs to the MS5 protein family.</text>
</comment>
<proteinExistence type="inferred from homology"/>
<dbReference type="PROSITE" id="PS50293">
    <property type="entry name" value="TPR_REGION"/>
    <property type="match status" value="1"/>
</dbReference>
<feature type="region of interest" description="Disordered" evidence="8">
    <location>
        <begin position="352"/>
        <end position="387"/>
    </location>
</feature>
<dbReference type="SUPFAM" id="SSF48452">
    <property type="entry name" value="TPR-like"/>
    <property type="match status" value="1"/>
</dbReference>
<feature type="region of interest" description="Disordered" evidence="8">
    <location>
        <begin position="1"/>
        <end position="29"/>
    </location>
</feature>
<dbReference type="PANTHER" id="PTHR36326">
    <property type="entry name" value="PROTEIN POLLENLESS 3-LIKE 2"/>
    <property type="match status" value="1"/>
</dbReference>
<keyword evidence="2" id="KW-0677">Repeat</keyword>
<name>A0A2N9JAW3_FAGSY</name>
<feature type="compositionally biased region" description="Pro residues" evidence="8">
    <location>
        <begin position="15"/>
        <end position="26"/>
    </location>
</feature>
<keyword evidence="5" id="KW-0539">Nucleus</keyword>
<evidence type="ECO:0000256" key="2">
    <source>
        <dbReference type="ARBA" id="ARBA00022737"/>
    </source>
</evidence>
<dbReference type="InterPro" id="IPR019734">
    <property type="entry name" value="TPR_rpt"/>
</dbReference>
<dbReference type="AlphaFoldDB" id="A0A2N9JAW3"/>
<evidence type="ECO:0000256" key="3">
    <source>
        <dbReference type="ARBA" id="ARBA00022803"/>
    </source>
</evidence>
<dbReference type="Gene3D" id="1.25.40.10">
    <property type="entry name" value="Tetratricopeptide repeat domain"/>
    <property type="match status" value="1"/>
</dbReference>